<protein>
    <recommendedName>
        <fullName evidence="7">DNA-directed RNA polymerase III subunit</fullName>
    </recommendedName>
</protein>
<dbReference type="GO" id="GO:0006383">
    <property type="term" value="P:transcription by RNA polymerase III"/>
    <property type="evidence" value="ECO:0007669"/>
    <property type="project" value="InterPro"/>
</dbReference>
<dbReference type="Proteomes" id="UP000261580">
    <property type="component" value="Unassembled WGS sequence"/>
</dbReference>
<keyword evidence="3" id="KW-0539">Nucleus</keyword>
<proteinExistence type="inferred from homology"/>
<feature type="compositionally biased region" description="Acidic residues" evidence="4">
    <location>
        <begin position="162"/>
        <end position="181"/>
    </location>
</feature>
<evidence type="ECO:0000313" key="6">
    <source>
        <dbReference type="Proteomes" id="UP000261580"/>
    </source>
</evidence>
<keyword evidence="6" id="KW-1185">Reference proteome</keyword>
<accession>A0A3Q4GVN7</accession>
<dbReference type="AlphaFoldDB" id="A0A3Q4GVN7"/>
<dbReference type="Pfam" id="PF11705">
    <property type="entry name" value="RNA_pol_3_Rpc31"/>
    <property type="match status" value="1"/>
</dbReference>
<reference evidence="5" key="2">
    <citation type="submission" date="2025-09" db="UniProtKB">
        <authorList>
            <consortium name="Ensembl"/>
        </authorList>
    </citation>
    <scope>IDENTIFICATION</scope>
</reference>
<reference evidence="5" key="1">
    <citation type="submission" date="2025-08" db="UniProtKB">
        <authorList>
            <consortium name="Ensembl"/>
        </authorList>
    </citation>
    <scope>IDENTIFICATION</scope>
</reference>
<evidence type="ECO:0000256" key="3">
    <source>
        <dbReference type="ARBA" id="ARBA00023242"/>
    </source>
</evidence>
<dbReference type="GeneTree" id="ENSGT00940000169539"/>
<evidence type="ECO:0000256" key="1">
    <source>
        <dbReference type="ARBA" id="ARBA00004123"/>
    </source>
</evidence>
<feature type="region of interest" description="Disordered" evidence="4">
    <location>
        <begin position="140"/>
        <end position="206"/>
    </location>
</feature>
<dbReference type="Bgee" id="ENSNBRG00000008808">
    <property type="expression patterns" value="Expressed in brain and 7 other cell types or tissues"/>
</dbReference>
<feature type="compositionally biased region" description="Low complexity" evidence="4">
    <location>
        <begin position="9"/>
        <end position="19"/>
    </location>
</feature>
<name>A0A3Q4GVN7_NEOBR</name>
<dbReference type="PANTHER" id="PTHR15367">
    <property type="entry name" value="DNA-DIRECTED RNA POLYMERASE III"/>
    <property type="match status" value="1"/>
</dbReference>
<dbReference type="InterPro" id="IPR024661">
    <property type="entry name" value="RNA_pol_III_Rpc31"/>
</dbReference>
<evidence type="ECO:0000256" key="2">
    <source>
        <dbReference type="ARBA" id="ARBA00008352"/>
    </source>
</evidence>
<comment type="similarity">
    <text evidence="2">Belongs to the eukaryotic RPC7 RNA polymerase subunit family.</text>
</comment>
<dbReference type="Ensembl" id="ENSNBRT00000011624.1">
    <property type="protein sequence ID" value="ENSNBRP00000011303.1"/>
    <property type="gene ID" value="ENSNBRG00000008808.1"/>
</dbReference>
<comment type="subcellular location">
    <subcellularLocation>
        <location evidence="1">Nucleus</location>
    </subcellularLocation>
</comment>
<sequence length="206" mass="23672">REERGGGRTMAARGRGQRTLSFTMETVKGDAPPPSVQQPTPVFPVMERKPLPLTGGEEAEYLLALKQDFRGAMRSLPCFIQPLVTHRDVERYSDKYNRSEQMDKLLDWAPGEAPPTASDQSKISSIHCFFRIYPIRNQSLEKKEEQETSEDEEGETKKKQEEEEAEGEEEYDEEEFEEETDYIMSYFDNGEDFGGDSDDNMDEAIY</sequence>
<feature type="region of interest" description="Disordered" evidence="4">
    <location>
        <begin position="1"/>
        <end position="20"/>
    </location>
</feature>
<evidence type="ECO:0000313" key="5">
    <source>
        <dbReference type="Ensembl" id="ENSNBRP00000011303.1"/>
    </source>
</evidence>
<feature type="compositionally biased region" description="Acidic residues" evidence="4">
    <location>
        <begin position="189"/>
        <end position="206"/>
    </location>
</feature>
<dbReference type="OMA" id="KDLHAPF"/>
<evidence type="ECO:0008006" key="7">
    <source>
        <dbReference type="Google" id="ProtNLM"/>
    </source>
</evidence>
<organism evidence="5 6">
    <name type="scientific">Neolamprologus brichardi</name>
    <name type="common">Fairy cichlid</name>
    <name type="synonym">Lamprologus brichardi</name>
    <dbReference type="NCBI Taxonomy" id="32507"/>
    <lineage>
        <taxon>Eukaryota</taxon>
        <taxon>Metazoa</taxon>
        <taxon>Chordata</taxon>
        <taxon>Craniata</taxon>
        <taxon>Vertebrata</taxon>
        <taxon>Euteleostomi</taxon>
        <taxon>Actinopterygii</taxon>
        <taxon>Neopterygii</taxon>
        <taxon>Teleostei</taxon>
        <taxon>Neoteleostei</taxon>
        <taxon>Acanthomorphata</taxon>
        <taxon>Ovalentaria</taxon>
        <taxon>Cichlomorphae</taxon>
        <taxon>Cichliformes</taxon>
        <taxon>Cichlidae</taxon>
        <taxon>African cichlids</taxon>
        <taxon>Pseudocrenilabrinae</taxon>
        <taxon>Lamprologini</taxon>
        <taxon>Neolamprologus</taxon>
    </lineage>
</organism>
<dbReference type="GO" id="GO:0005666">
    <property type="term" value="C:RNA polymerase III complex"/>
    <property type="evidence" value="ECO:0007669"/>
    <property type="project" value="TreeGrafter"/>
</dbReference>
<dbReference type="STRING" id="32507.ENSNBRP00000011303"/>
<evidence type="ECO:0000256" key="4">
    <source>
        <dbReference type="SAM" id="MobiDB-lite"/>
    </source>
</evidence>
<dbReference type="PANTHER" id="PTHR15367:SF4">
    <property type="entry name" value="DNA-DIRECTED RNA POLYMERASE III SUBUNIT RPC7-LIKE"/>
    <property type="match status" value="1"/>
</dbReference>